<evidence type="ECO:0000313" key="2">
    <source>
        <dbReference type="Proteomes" id="UP000008637"/>
    </source>
</evidence>
<dbReference type="OrthoDB" id="9828551at2"/>
<dbReference type="HOGENOM" id="CLU_087258_1_0_14"/>
<dbReference type="AlphaFoldDB" id="E8ZKP3"/>
<sequence>MNGLAKVGTLLTATTGASGIGVGGVYYVSLETIGSLVKDDVLGEGEDFNESWKSQHKKLLDASKEGLSSKLASIKEKYTDNNNSEGHKALASWCKDTYSQTYKNAFSSENKSLLAEAKKYCIQSIKERTESGKIPNLTADTDSSTFTNNYKKLNNHNEDTSGKLDDTLLALKKTYKDSPTETEWKAIRSWCSVAFEKAFKGSKDNLFLLTQTFCKKA</sequence>
<organism evidence="1 2">
    <name type="scientific">Mycoplasma haemofelis (strain Langford 1)</name>
    <name type="common">Haemobartonella felis</name>
    <dbReference type="NCBI Taxonomy" id="941640"/>
    <lineage>
        <taxon>Bacteria</taxon>
        <taxon>Bacillati</taxon>
        <taxon>Mycoplasmatota</taxon>
        <taxon>Mollicutes</taxon>
        <taxon>Mycoplasmataceae</taxon>
        <taxon>Mycoplasma</taxon>
    </lineage>
</organism>
<gene>
    <name evidence="1" type="ordered locus">HF1_02010</name>
</gene>
<reference evidence="1 2" key="1">
    <citation type="journal article" date="2011" name="J. Bacteriol.">
        <title>Complete genome sequence of Mycoplasma haemofelis, a hemotropic mycoplasma.</title>
        <authorList>
            <person name="Barker E.N."/>
            <person name="Helps C.R."/>
            <person name="Peters I.R."/>
            <person name="Darby A.C."/>
            <person name="Radford A.D."/>
            <person name="Tasker S."/>
        </authorList>
    </citation>
    <scope>NUCLEOTIDE SEQUENCE [LARGE SCALE GENOMIC DNA]</scope>
    <source>
        <strain evidence="1 2">Langford 1</strain>
    </source>
</reference>
<proteinExistence type="predicted"/>
<protein>
    <submittedName>
        <fullName evidence="1">Uncharacterized protein</fullName>
    </submittedName>
</protein>
<accession>E8ZKP3</accession>
<dbReference type="EMBL" id="FR773153">
    <property type="protein sequence ID" value="CBY92209.1"/>
    <property type="molecule type" value="Genomic_DNA"/>
</dbReference>
<evidence type="ECO:0000313" key="1">
    <source>
        <dbReference type="EMBL" id="CBY92209.1"/>
    </source>
</evidence>
<name>E8ZKP3_MYCHL</name>
<dbReference type="Proteomes" id="UP000008637">
    <property type="component" value="Chromosome"/>
</dbReference>
<keyword evidence="2" id="KW-1185">Reference proteome</keyword>
<dbReference type="KEGG" id="mha:HF1_02010"/>